<proteinExistence type="predicted"/>
<comment type="caution">
    <text evidence="1">The sequence shown here is derived from an EMBL/GenBank/DDBJ whole genome shotgun (WGS) entry which is preliminary data.</text>
</comment>
<keyword evidence="2" id="KW-1185">Reference proteome</keyword>
<organism evidence="1 2">
    <name type="scientific">Stylosanthes scabra</name>
    <dbReference type="NCBI Taxonomy" id="79078"/>
    <lineage>
        <taxon>Eukaryota</taxon>
        <taxon>Viridiplantae</taxon>
        <taxon>Streptophyta</taxon>
        <taxon>Embryophyta</taxon>
        <taxon>Tracheophyta</taxon>
        <taxon>Spermatophyta</taxon>
        <taxon>Magnoliopsida</taxon>
        <taxon>eudicotyledons</taxon>
        <taxon>Gunneridae</taxon>
        <taxon>Pentapetalae</taxon>
        <taxon>rosids</taxon>
        <taxon>fabids</taxon>
        <taxon>Fabales</taxon>
        <taxon>Fabaceae</taxon>
        <taxon>Papilionoideae</taxon>
        <taxon>50 kb inversion clade</taxon>
        <taxon>dalbergioids sensu lato</taxon>
        <taxon>Dalbergieae</taxon>
        <taxon>Pterocarpus clade</taxon>
        <taxon>Stylosanthes</taxon>
    </lineage>
</organism>
<dbReference type="Proteomes" id="UP001341840">
    <property type="component" value="Unassembled WGS sequence"/>
</dbReference>
<protein>
    <submittedName>
        <fullName evidence="1">Uncharacterized protein</fullName>
    </submittedName>
</protein>
<reference evidence="1 2" key="1">
    <citation type="journal article" date="2023" name="Plants (Basel)">
        <title>Bridging the Gap: Combining Genomics and Transcriptomics Approaches to Understand Stylosanthes scabra, an Orphan Legume from the Brazilian Caatinga.</title>
        <authorList>
            <person name="Ferreira-Neto J.R.C."/>
            <person name="da Silva M.D."/>
            <person name="Binneck E."/>
            <person name="de Melo N.F."/>
            <person name="da Silva R.H."/>
            <person name="de Melo A.L.T.M."/>
            <person name="Pandolfi V."/>
            <person name="Bustamante F.O."/>
            <person name="Brasileiro-Vidal A.C."/>
            <person name="Benko-Iseppon A.M."/>
        </authorList>
    </citation>
    <scope>NUCLEOTIDE SEQUENCE [LARGE SCALE GENOMIC DNA]</scope>
    <source>
        <tissue evidence="1">Leaves</tissue>
    </source>
</reference>
<dbReference type="EMBL" id="JASCZI010091818">
    <property type="protein sequence ID" value="MED6151280.1"/>
    <property type="molecule type" value="Genomic_DNA"/>
</dbReference>
<feature type="non-terminal residue" evidence="1">
    <location>
        <position position="1"/>
    </location>
</feature>
<gene>
    <name evidence="1" type="ORF">PIB30_081009</name>
</gene>
<evidence type="ECO:0000313" key="2">
    <source>
        <dbReference type="Proteomes" id="UP001341840"/>
    </source>
</evidence>
<sequence length="125" mass="14059">LIVWKERPMNLIPIEEFEYLGIDLSGEEAVVIGDGNAITQKYLNQMRRNLNVVGEEDVEDEAGDEGVPHQLDVGLTQQFPPELMGSFSQGMQSFCSAWGENFLNLGSNWTASKLNSHVRMRRFAV</sequence>
<name>A0ABU6TSW1_9FABA</name>
<accession>A0ABU6TSW1</accession>
<evidence type="ECO:0000313" key="1">
    <source>
        <dbReference type="EMBL" id="MED6151280.1"/>
    </source>
</evidence>